<name>A0ACC3AZY2_9EURO</name>
<organism evidence="1 2">
    <name type="scientific">Aspergillus melleus</name>
    <dbReference type="NCBI Taxonomy" id="138277"/>
    <lineage>
        <taxon>Eukaryota</taxon>
        <taxon>Fungi</taxon>
        <taxon>Dikarya</taxon>
        <taxon>Ascomycota</taxon>
        <taxon>Pezizomycotina</taxon>
        <taxon>Eurotiomycetes</taxon>
        <taxon>Eurotiomycetidae</taxon>
        <taxon>Eurotiales</taxon>
        <taxon>Aspergillaceae</taxon>
        <taxon>Aspergillus</taxon>
        <taxon>Aspergillus subgen. Circumdati</taxon>
    </lineage>
</organism>
<protein>
    <submittedName>
        <fullName evidence="1">Uncharacterized protein</fullName>
    </submittedName>
</protein>
<comment type="caution">
    <text evidence="1">The sequence shown here is derived from an EMBL/GenBank/DDBJ whole genome shotgun (WGS) entry which is preliminary data.</text>
</comment>
<evidence type="ECO:0000313" key="1">
    <source>
        <dbReference type="EMBL" id="KAK1143496.1"/>
    </source>
</evidence>
<dbReference type="EMBL" id="JAOPJF010000039">
    <property type="protein sequence ID" value="KAK1143496.1"/>
    <property type="molecule type" value="Genomic_DNA"/>
</dbReference>
<proteinExistence type="predicted"/>
<accession>A0ACC3AZY2</accession>
<evidence type="ECO:0000313" key="2">
    <source>
        <dbReference type="Proteomes" id="UP001177260"/>
    </source>
</evidence>
<keyword evidence="2" id="KW-1185">Reference proteome</keyword>
<sequence>MESWRERGFVPDSDSEEEFDSQESQNVIREAEHDNDALEGDAGAQDPPASQHAGTSINNEKPQHTPENLDFDKSQSTRSSPDALDTTNVSDNEEGEPTPKARPRRRAEKDGSQKEDQAREEDGAAASQELPTAAGSSSLSTPKPKTCTWHIPSSSPDELQADYHPFPRKQAPLSPIRPNTIQPDPNGDDNDDDDDMASPLSSPPSSLHSLSLNEDDQVDKNGTQLLPERNIMDLLPPPDSSLLRSSPPAEDADRNDVEDTGQPLGHNLEDLLPPLEIPDDILEELTQPARRSLRQRNPIQLHPYLLEDAKYQSLMKARGVKPLRIAQYQEALRAARESQGQEFVDNAPPASSSPVLGSSSPAKNSGLPEVSLQNRIHQLSSTQERSADAIRAPKRRRIAKPAADGRPQSRHLARPQVLIDNSSSPVRASGNSMHDVPPSPPRSGSLSPDQAPRMFNGFRFPRGFSPPTLNTPSTTSKLAEKDRADDVNDLELSDGGFDLGPGDAESVAPQAERIDSDVDEQDAEDGEDEVQAEHQDESAVRRFQRRIKGVLPASWLRLDQQKQQDTRLSSTQRANERMARMGNAKGVAKKVTKSTYGTRLSPRRRLESLQGLVDGEDSEEDGAGSNVDSRQALADLVGFDDPFNDPDPDLDLDPAGDILEDNRIDYMFPAAKRTSSTRTGKQEKKRSRPEGGGSRFGDHSKRPRLKRQTRLTDPVHPPRKEKKRSPPAPRLGILDAPDITALPRSQQPQFLRVAARRVRSRQDRGRRSPSRKVIQLSTRADTEDANTSLREWRTGRLRQTKLPRPETKPQGRAPLKDLPTNRSKPHQTHRSQNTSIQNRSDVRSEIQTEKIQTEANQATEPAPTGDGPTNPNSENTNPPASSRKRDQGNRWFVRRNVTVSSLRRNTPRPVIPEVASSDNYTAFPSLHRSLSLLNGRNHQRPPSSAYQQNPIMRRFLKSMPAPVVDDPRPVIAQTSNSSRDESPATDVRAPRRQIRKRPPQRLNVTLSRNQGTLALATSDPEPLEIESRDIQSPALALGGLTGFQSSYSVNFNVAPLHSGTFFRESTFIGSGEFAHSLDLGKRDLDRDAGFYSFKVGKYSFRWGPWNDSVSSELGIVFDTTLDNIGERDEAEAIDEHPSSIGIDAYRDLIKYVTEVMTFIDSIDRVGFVKRVISLSSTLNYSMTTLASKLPHDLEAITKLVSYNLVLIHQAHQVACNSNGLVDAGVASEVSELIKLASKPIVTVISSPAGQANISKFLEDQNSRELRESGARDSYPVVEAYIILRKILESTDNPSGLLGDLLTEEYSTLSTAKEIEILETEWHRIFNSLPLNEMDTFGIARVGSRFREKHDGWPIIRQLLKPVFQAKDPDFPAPVSYNNYCRALFHRCHYLINGWGWRDCKPILDTLFDLFAKNTLYNLKPEDNYTSPAFLDELDRNPSLEVQTCDPCFHMFLKTIGSGLQFLSKTYEKKKVRNITWRLLPNHGREYPKDRPIHQTDLDALRNHHDLLCTLYFAVPDGCRPRLETIKNLVDPARSHQETCNISLRSWSRLARFKLSTDEDVSGLEPFADWHCYFVSKLLEQHNLAREEVEAQNTGENKFSHQLIERTISQNQRQIESQLKTALNLLQNAIRVAPSLDHAEKLVSKEPIKAVLGLFNPKVARANTTVIEALQVIVVYLEKCRPQSAVGSAHVPAPVDEDSQEFGDWGIFDALYQEESPPAATVPNGVEHVNKVFHPAVSRLVSNCFGEDHCPEDAILLSVVDCWTSLAEVLVKHKLQHWDSYFSHYGSDYSWTALRSTMQTRKFTPKFLASCIEKDSQVVSECKNQVFSMWMSSLVERESILKFQHCLTEALLNQDSSNPILQNLPFSSDKMDGQHYITLQELRQRRVSLISSLLANMRTHVQELEDAESPDLSSTKQEYKELIQQLMSSMKANYQELGSGQASAQGEYVGFVHRIVGFLQQYTRDICLVDPFFTDPTSFPLPSTDPTYIVARLKGYESKLSSKKVAKMLITFIQGVSERAAIDGQQVYLTGQLHASMMDSHESGDPDRPTLRATLLQAVFPAYLETAFSNPAAWVLCRPIINVISLTFKDLLFSMDGTDSRCVASLVGIFNTVFQSSHHAMRSIIRNVNMLNDPSVVITIASFLEMITSSLRVVDYIDRTSEAADPLISQIRTFSQLTLFATSYLQDKPLTDSLDDLAESSTTFTENHVQTANTTPAFFQEIRTSATRELQTYLHESWSHHQGKYYFTRRGNHQPQEIVIEPEVVADLELAPCRTR</sequence>
<gene>
    <name evidence="1" type="ORF">N8T08_006302</name>
</gene>
<reference evidence="1 2" key="1">
    <citation type="journal article" date="2023" name="ACS Omega">
        <title>Identification of the Neoaspergillic Acid Biosynthesis Gene Cluster by Establishing an In Vitro CRISPR-Ribonucleoprotein Genetic System in Aspergillus melleus.</title>
        <authorList>
            <person name="Yuan B."/>
            <person name="Grau M.F."/>
            <person name="Murata R.M."/>
            <person name="Torok T."/>
            <person name="Venkateswaran K."/>
            <person name="Stajich J.E."/>
            <person name="Wang C.C.C."/>
        </authorList>
    </citation>
    <scope>NUCLEOTIDE SEQUENCE [LARGE SCALE GENOMIC DNA]</scope>
    <source>
        <strain evidence="1 2">IMV 1140</strain>
    </source>
</reference>
<dbReference type="Proteomes" id="UP001177260">
    <property type="component" value="Unassembled WGS sequence"/>
</dbReference>